<dbReference type="SUPFAM" id="SSF55271">
    <property type="entry name" value="DNA repair protein MutS, domain I"/>
    <property type="match status" value="1"/>
</dbReference>
<feature type="domain" description="DNA mismatch repair proteins mutS family" evidence="13">
    <location>
        <begin position="856"/>
        <end position="872"/>
    </location>
</feature>
<dbReference type="NCBIfam" id="NF003810">
    <property type="entry name" value="PRK05399.1"/>
    <property type="match status" value="1"/>
</dbReference>
<accession>A0A167DRY8</accession>
<keyword evidence="15" id="KW-1185">Reference proteome</keyword>
<dbReference type="Pfam" id="PF00488">
    <property type="entry name" value="MutS_V"/>
    <property type="match status" value="1"/>
</dbReference>
<proteinExistence type="inferred from homology"/>
<dbReference type="PANTHER" id="PTHR11361">
    <property type="entry name" value="DNA MISMATCH REPAIR PROTEIN MUTS FAMILY MEMBER"/>
    <property type="match status" value="1"/>
</dbReference>
<dbReference type="GO" id="GO:0016887">
    <property type="term" value="F:ATP hydrolysis activity"/>
    <property type="evidence" value="ECO:0007669"/>
    <property type="project" value="UniProtKB-ARBA"/>
</dbReference>
<dbReference type="Gene3D" id="3.30.420.110">
    <property type="entry name" value="MutS, connector domain"/>
    <property type="match status" value="1"/>
</dbReference>
<dbReference type="Pfam" id="PF01624">
    <property type="entry name" value="MutS_I"/>
    <property type="match status" value="1"/>
</dbReference>
<dbReference type="Pfam" id="PF05188">
    <property type="entry name" value="MutS_II"/>
    <property type="match status" value="1"/>
</dbReference>
<organism evidence="14 15">
    <name type="scientific">Sugiyamaella lignohabitans</name>
    <dbReference type="NCBI Taxonomy" id="796027"/>
    <lineage>
        <taxon>Eukaryota</taxon>
        <taxon>Fungi</taxon>
        <taxon>Dikarya</taxon>
        <taxon>Ascomycota</taxon>
        <taxon>Saccharomycotina</taxon>
        <taxon>Dipodascomycetes</taxon>
        <taxon>Dipodascales</taxon>
        <taxon>Trichomonascaceae</taxon>
        <taxon>Sugiyamaella</taxon>
    </lineage>
</organism>
<keyword evidence="3 11" id="KW-0547">Nucleotide-binding</keyword>
<dbReference type="GO" id="GO:0005524">
    <property type="term" value="F:ATP binding"/>
    <property type="evidence" value="ECO:0007669"/>
    <property type="project" value="UniProtKB-KW"/>
</dbReference>
<dbReference type="InterPro" id="IPR007860">
    <property type="entry name" value="DNA_mmatch_repair_MutS_con_dom"/>
</dbReference>
<dbReference type="InterPro" id="IPR007695">
    <property type="entry name" value="DNA_mismatch_repair_MutS-lik_N"/>
</dbReference>
<dbReference type="Gene3D" id="3.40.1170.10">
    <property type="entry name" value="DNA repair protein MutS, domain I"/>
    <property type="match status" value="1"/>
</dbReference>
<evidence type="ECO:0000256" key="12">
    <source>
        <dbReference type="SAM" id="MobiDB-lite"/>
    </source>
</evidence>
<dbReference type="InterPro" id="IPR017261">
    <property type="entry name" value="DNA_mismatch_repair_MutS/MSH"/>
</dbReference>
<dbReference type="GO" id="GO:0140664">
    <property type="term" value="F:ATP-dependent DNA damage sensor activity"/>
    <property type="evidence" value="ECO:0007669"/>
    <property type="project" value="InterPro"/>
</dbReference>
<dbReference type="OrthoDB" id="10252754at2759"/>
<dbReference type="InterPro" id="IPR045076">
    <property type="entry name" value="MutS"/>
</dbReference>
<dbReference type="SMART" id="SM00534">
    <property type="entry name" value="MUTSac"/>
    <property type="match status" value="1"/>
</dbReference>
<dbReference type="GO" id="GO:0032301">
    <property type="term" value="C:MutSalpha complex"/>
    <property type="evidence" value="ECO:0007669"/>
    <property type="project" value="TreeGrafter"/>
</dbReference>
<dbReference type="InterPro" id="IPR036187">
    <property type="entry name" value="DNA_mismatch_repair_MutS_sf"/>
</dbReference>
<keyword evidence="6 11" id="KW-0238">DNA-binding</keyword>
<keyword evidence="8" id="KW-0539">Nucleus</keyword>
<dbReference type="Proteomes" id="UP000189580">
    <property type="component" value="Chromosome a"/>
</dbReference>
<dbReference type="InterPro" id="IPR007861">
    <property type="entry name" value="DNA_mismatch_repair_MutS_clamp"/>
</dbReference>
<dbReference type="Pfam" id="PF05190">
    <property type="entry name" value="MutS_IV"/>
    <property type="match status" value="1"/>
</dbReference>
<comment type="subcellular location">
    <subcellularLocation>
        <location evidence="1">Nucleus</location>
    </subcellularLocation>
</comment>
<gene>
    <name evidence="14" type="primary">MSH6</name>
    <name evidence="14" type="ORF">AWJ20_1503</name>
</gene>
<dbReference type="InterPro" id="IPR016151">
    <property type="entry name" value="DNA_mismatch_repair_MutS_N"/>
</dbReference>
<name>A0A167DRY8_9ASCO</name>
<dbReference type="AlphaFoldDB" id="A0A167DRY8"/>
<dbReference type="FunFam" id="3.40.1170.10:FF:000002">
    <property type="entry name" value="DNA mismatch repair protein"/>
    <property type="match status" value="1"/>
</dbReference>
<feature type="compositionally biased region" description="Low complexity" evidence="12">
    <location>
        <begin position="60"/>
        <end position="83"/>
    </location>
</feature>
<dbReference type="FunFam" id="1.10.1420.10:FF:000019">
    <property type="entry name" value="DNA mismatch repair protein"/>
    <property type="match status" value="1"/>
</dbReference>
<dbReference type="Pfam" id="PF05192">
    <property type="entry name" value="MutS_III"/>
    <property type="match status" value="1"/>
</dbReference>
<dbReference type="EMBL" id="CP014501">
    <property type="protein sequence ID" value="ANB13221.1"/>
    <property type="molecule type" value="Genomic_DNA"/>
</dbReference>
<keyword evidence="4 11" id="KW-0227">DNA damage</keyword>
<evidence type="ECO:0000313" key="15">
    <source>
        <dbReference type="Proteomes" id="UP000189580"/>
    </source>
</evidence>
<dbReference type="InterPro" id="IPR027417">
    <property type="entry name" value="P-loop_NTPase"/>
</dbReference>
<dbReference type="SUPFAM" id="SSF53150">
    <property type="entry name" value="DNA repair protein MutS, domain II"/>
    <property type="match status" value="1"/>
</dbReference>
<comment type="function">
    <text evidence="11">Component of the post-replicative DNA mismatch repair system (MMR).</text>
</comment>
<evidence type="ECO:0000256" key="5">
    <source>
        <dbReference type="ARBA" id="ARBA00022840"/>
    </source>
</evidence>
<dbReference type="GO" id="GO:0043570">
    <property type="term" value="P:maintenance of DNA repeat elements"/>
    <property type="evidence" value="ECO:0007669"/>
    <property type="project" value="EnsemblFungi"/>
</dbReference>
<dbReference type="InterPro" id="IPR036678">
    <property type="entry name" value="MutS_con_dom_sf"/>
</dbReference>
<evidence type="ECO:0000256" key="8">
    <source>
        <dbReference type="ARBA" id="ARBA00023242"/>
    </source>
</evidence>
<dbReference type="Gene3D" id="1.10.1420.10">
    <property type="match status" value="2"/>
</dbReference>
<dbReference type="GO" id="GO:0006298">
    <property type="term" value="P:mismatch repair"/>
    <property type="evidence" value="ECO:0007669"/>
    <property type="project" value="EnsemblFungi"/>
</dbReference>
<evidence type="ECO:0000256" key="4">
    <source>
        <dbReference type="ARBA" id="ARBA00022763"/>
    </source>
</evidence>
<evidence type="ECO:0000256" key="3">
    <source>
        <dbReference type="ARBA" id="ARBA00022741"/>
    </source>
</evidence>
<reference evidence="14 15" key="1">
    <citation type="submission" date="2016-02" db="EMBL/GenBank/DDBJ databases">
        <title>Complete genome sequence and transcriptome regulation of the pentose utilising yeast Sugiyamaella lignohabitans.</title>
        <authorList>
            <person name="Bellasio M."/>
            <person name="Peymann A."/>
            <person name="Valli M."/>
            <person name="Sipitzky M."/>
            <person name="Graf A."/>
            <person name="Sauer M."/>
            <person name="Marx H."/>
            <person name="Mattanovich D."/>
        </authorList>
    </citation>
    <scope>NUCLEOTIDE SEQUENCE [LARGE SCALE GENOMIC DNA]</scope>
    <source>
        <strain evidence="14 15">CBS 10342</strain>
    </source>
</reference>
<protein>
    <recommendedName>
        <fullName evidence="9">DNA mismatch repair protein MSH6</fullName>
    </recommendedName>
    <alternativeName>
        <fullName evidence="10">DNA mismatch repair protein Msh6</fullName>
    </alternativeName>
</protein>
<feature type="compositionally biased region" description="Acidic residues" evidence="12">
    <location>
        <begin position="1"/>
        <end position="14"/>
    </location>
</feature>
<evidence type="ECO:0000256" key="2">
    <source>
        <dbReference type="ARBA" id="ARBA00006271"/>
    </source>
</evidence>
<keyword evidence="5" id="KW-0067">ATP-binding</keyword>
<keyword evidence="7 11" id="KW-0234">DNA repair</keyword>
<evidence type="ECO:0000256" key="6">
    <source>
        <dbReference type="ARBA" id="ARBA00023125"/>
    </source>
</evidence>
<evidence type="ECO:0000259" key="13">
    <source>
        <dbReference type="PROSITE" id="PS00486"/>
    </source>
</evidence>
<evidence type="ECO:0000256" key="10">
    <source>
        <dbReference type="ARBA" id="ARBA00073775"/>
    </source>
</evidence>
<dbReference type="PROSITE" id="PS00486">
    <property type="entry name" value="DNA_MISMATCH_REPAIR_2"/>
    <property type="match status" value="1"/>
</dbReference>
<evidence type="ECO:0000256" key="7">
    <source>
        <dbReference type="ARBA" id="ARBA00023204"/>
    </source>
</evidence>
<dbReference type="SUPFAM" id="SSF48334">
    <property type="entry name" value="DNA repair protein MutS, domain III"/>
    <property type="match status" value="1"/>
</dbReference>
<evidence type="ECO:0000313" key="14">
    <source>
        <dbReference type="EMBL" id="ANB13221.1"/>
    </source>
</evidence>
<evidence type="ECO:0000256" key="1">
    <source>
        <dbReference type="ARBA" id="ARBA00004123"/>
    </source>
</evidence>
<evidence type="ECO:0000256" key="9">
    <source>
        <dbReference type="ARBA" id="ARBA00073548"/>
    </source>
</evidence>
<dbReference type="RefSeq" id="XP_018735698.1">
    <property type="nucleotide sequence ID" value="XM_018878390.1"/>
</dbReference>
<dbReference type="GO" id="GO:0030983">
    <property type="term" value="F:mismatched DNA binding"/>
    <property type="evidence" value="ECO:0007669"/>
    <property type="project" value="InterPro"/>
</dbReference>
<dbReference type="GeneID" id="30033313"/>
<dbReference type="SMART" id="SM00533">
    <property type="entry name" value="MUTSd"/>
    <property type="match status" value="1"/>
</dbReference>
<dbReference type="SUPFAM" id="SSF52540">
    <property type="entry name" value="P-loop containing nucleoside triphosphate hydrolases"/>
    <property type="match status" value="1"/>
</dbReference>
<dbReference type="PANTHER" id="PTHR11361:SF148">
    <property type="entry name" value="DNA MISMATCH REPAIR PROTEIN MSH6"/>
    <property type="match status" value="1"/>
</dbReference>
<comment type="similarity">
    <text evidence="2 11">Belongs to the DNA mismatch repair MutS family.</text>
</comment>
<sequence length="1024" mass="114542">MDDFIVDDEDDEEDEKPKKKRKSNSSPPASSQASRTSTEPIVPSSPPAALSKFSAGSTYSGSSKPALASSSPVRSSSPIKKPSFGSTKSFEKENEERYAWLVDIKDADGNREGDAEYDPRTLYIPKSAWAKFTAFEKQYWEIKSKMWNTVVFFKKGKFYELYERDADIAHGEFDLKLAGGGRANMRLAGIPEMSFDYWASAFIAKGHKVARVDQKETALAKEMNDRKSGKKEEKIIKRELSYVLTAGTLTDEAMLVDEMSTFCMAVKQQDLHFATCFVDTATGAFYTTEFEDDVDFSQFETLIAQIRPRELILEKGCIASRAVKILKNNTSVDTLWNFLKSGSEYWDYDTSYEELLNSRFFKGEDADDLSNYPIAMRDISKNKPLSMSAFGGLMWYLRSLKLDDSLISLGNFNYYETIQKGSSVVLDGQSLQNLEVFANTFDGGAEGTLFRLLNRCITPFGKRKLKGWVSHPLMDPIKINARLDTVEFLNNNPDVQEFIESKLISLPDLERLLSRIHAGHLKPKEFVRVIESFELVYKLMAGLNQKFSDSSTDPLLKELFESMPNLENLLPQWTDAFDRQKAQYDNVLVPEPGIEEEFDNTKNKIDGIEKELEGWLKKYKREYGSVGICYRDSGKEIYLIEVPVKVKNIPKDWQQMGATGKVKRYWSPEVRSLVRELQEARELHKVAVDGVQAKFYQRFDNDYLQWLKAVQILGSVDCLISLAKTSSSLGSPSCRPQFVESDRGVLDFKELRHPCFMSASSDFIPNDVSLGGENANITLLTGANAAGKSTVLRMTCTAVIMAQIGCYVPAESARLTPVDRIMTRLGANDNIFAGKSTFYVELSETKRILSEATNKSLIVLDELGRGGSSSDGFAIAEAVLHHLATHVGSLGFFATHYGTLNNSFANHPQVNAKRMAILVDESSRKVTFLYKLEDGVSPGSFGMHVASMCGIDKSIVDRAEEAARNFEHTARMKKMLASTSGDDSTVLPLGIQSDFVWALNGDAPASKPETGFALENMLKMIKSL</sequence>
<dbReference type="PIRSF" id="PIRSF037677">
    <property type="entry name" value="DNA_mis_repair_Msh6"/>
    <property type="match status" value="1"/>
</dbReference>
<dbReference type="InterPro" id="IPR007696">
    <property type="entry name" value="DNA_mismatch_repair_MutS_core"/>
</dbReference>
<dbReference type="Gene3D" id="3.40.50.300">
    <property type="entry name" value="P-loop containing nucleotide triphosphate hydrolases"/>
    <property type="match status" value="1"/>
</dbReference>
<dbReference type="FunFam" id="3.40.50.300:FF:000771">
    <property type="entry name" value="DNA mismatch repair protein"/>
    <property type="match status" value="1"/>
</dbReference>
<dbReference type="InterPro" id="IPR000432">
    <property type="entry name" value="DNA_mismatch_repair_MutS_C"/>
</dbReference>
<evidence type="ECO:0000256" key="11">
    <source>
        <dbReference type="RuleBase" id="RU003756"/>
    </source>
</evidence>
<feature type="region of interest" description="Disordered" evidence="12">
    <location>
        <begin position="1"/>
        <end position="90"/>
    </location>
</feature>
<dbReference type="KEGG" id="slb:AWJ20_1503"/>